<dbReference type="InterPro" id="IPR050336">
    <property type="entry name" value="Chromosome_partition/occlusion"/>
</dbReference>
<dbReference type="EMBL" id="JALBUT010000001">
    <property type="protein sequence ID" value="MDX8414811.1"/>
    <property type="molecule type" value="Genomic_DNA"/>
</dbReference>
<name>A0ABU4WE18_9BACT</name>
<dbReference type="SUPFAM" id="SSF110849">
    <property type="entry name" value="ParB/Sulfiredoxin"/>
    <property type="match status" value="1"/>
</dbReference>
<comment type="similarity">
    <text evidence="1">Belongs to the ParB family.</text>
</comment>
<dbReference type="CDD" id="cd16393">
    <property type="entry name" value="SPO0J_N"/>
    <property type="match status" value="1"/>
</dbReference>
<dbReference type="NCBIfam" id="TIGR00180">
    <property type="entry name" value="parB_part"/>
    <property type="match status" value="1"/>
</dbReference>
<evidence type="ECO:0000256" key="3">
    <source>
        <dbReference type="ARBA" id="ARBA00023125"/>
    </source>
</evidence>
<evidence type="ECO:0000313" key="7">
    <source>
        <dbReference type="Proteomes" id="UP001275932"/>
    </source>
</evidence>
<dbReference type="InterPro" id="IPR003115">
    <property type="entry name" value="ParB_N"/>
</dbReference>
<accession>A0ABU4WE18</accession>
<gene>
    <name evidence="6" type="ORF">MOX91_01240</name>
</gene>
<reference evidence="6 7" key="1">
    <citation type="submission" date="2022-03" db="EMBL/GenBank/DDBJ databases">
        <title>Novel taxa within the pig intestine.</title>
        <authorList>
            <person name="Wylensek D."/>
            <person name="Bishof K."/>
            <person name="Afrizal A."/>
            <person name="Clavel T."/>
        </authorList>
    </citation>
    <scope>NUCLEOTIDE SEQUENCE [LARGE SCALE GENOMIC DNA]</scope>
    <source>
        <strain evidence="6 7">CLA-KB-P66</strain>
    </source>
</reference>
<dbReference type="Gene3D" id="3.90.1530.30">
    <property type="match status" value="1"/>
</dbReference>
<keyword evidence="3" id="KW-0238">DNA-binding</keyword>
<dbReference type="InterPro" id="IPR041468">
    <property type="entry name" value="HTH_ParB/Spo0J"/>
</dbReference>
<dbReference type="Pfam" id="PF02195">
    <property type="entry name" value="ParB_N"/>
    <property type="match status" value="1"/>
</dbReference>
<feature type="domain" description="ParB-like N-terminal" evidence="5">
    <location>
        <begin position="59"/>
        <end position="149"/>
    </location>
</feature>
<keyword evidence="7" id="KW-1185">Reference proteome</keyword>
<dbReference type="Gene3D" id="1.10.10.2830">
    <property type="match status" value="1"/>
</dbReference>
<dbReference type="SUPFAM" id="SSF109709">
    <property type="entry name" value="KorB DNA-binding domain-like"/>
    <property type="match status" value="1"/>
</dbReference>
<feature type="region of interest" description="Disordered" evidence="4">
    <location>
        <begin position="1"/>
        <end position="52"/>
    </location>
</feature>
<protein>
    <submittedName>
        <fullName evidence="6">ParB/RepB/Spo0J family partition protein</fullName>
    </submittedName>
</protein>
<dbReference type="PANTHER" id="PTHR33375:SF1">
    <property type="entry name" value="CHROMOSOME-PARTITIONING PROTEIN PARB-RELATED"/>
    <property type="match status" value="1"/>
</dbReference>
<dbReference type="PANTHER" id="PTHR33375">
    <property type="entry name" value="CHROMOSOME-PARTITIONING PROTEIN PARB-RELATED"/>
    <property type="match status" value="1"/>
</dbReference>
<organism evidence="6 7">
    <name type="scientific">Intestinicryptomonas porci</name>
    <dbReference type="NCBI Taxonomy" id="2926320"/>
    <lineage>
        <taxon>Bacteria</taxon>
        <taxon>Pseudomonadati</taxon>
        <taxon>Verrucomicrobiota</taxon>
        <taxon>Opitutia</taxon>
        <taxon>Opitutales</taxon>
        <taxon>Intestinicryptomonaceae</taxon>
        <taxon>Intestinicryptomonas</taxon>
    </lineage>
</organism>
<dbReference type="Pfam" id="PF17762">
    <property type="entry name" value="HTH_ParB"/>
    <property type="match status" value="1"/>
</dbReference>
<dbReference type="InterPro" id="IPR057240">
    <property type="entry name" value="ParB_dimer_C"/>
</dbReference>
<dbReference type="InterPro" id="IPR036086">
    <property type="entry name" value="ParB/Sulfiredoxin_sf"/>
</dbReference>
<evidence type="ECO:0000256" key="4">
    <source>
        <dbReference type="SAM" id="MobiDB-lite"/>
    </source>
</evidence>
<evidence type="ECO:0000256" key="2">
    <source>
        <dbReference type="ARBA" id="ARBA00022829"/>
    </source>
</evidence>
<dbReference type="InterPro" id="IPR004437">
    <property type="entry name" value="ParB/RepB/Spo0J"/>
</dbReference>
<evidence type="ECO:0000259" key="5">
    <source>
        <dbReference type="SMART" id="SM00470"/>
    </source>
</evidence>
<sequence length="320" mass="34762">MAKEHKSLGRGLDSIISGGIKKSVPTQKNAPLKPAAKADTKSETSSAEKSAQTPMGLFSEILIEKISVSPYQARKEFSEDEIAQLADSIASEGLLQPIIVRKLQNGTFELIAGERRLRACQKLGLKRIASCVQTASNASAAVKGLIENLQRSNLNPMEEAQGIAALIANFNITQEAAANRLGRPRSTIANSLRLLTLPKEVQGLIATGNLSHGHAKVLLSLNDKTQQILLARKIVEGQLNVRMAEEAVNRIKNERDRSTNGTARSQAAQSAVVRDVQKKISERLNAAVELKHTPKKGKIIIEYFGNEDLQRILEILGVDI</sequence>
<dbReference type="Pfam" id="PF23552">
    <property type="entry name" value="ParB_C"/>
    <property type="match status" value="1"/>
</dbReference>
<feature type="compositionally biased region" description="Polar residues" evidence="4">
    <location>
        <begin position="43"/>
        <end position="52"/>
    </location>
</feature>
<dbReference type="RefSeq" id="WP_370396258.1">
    <property type="nucleotide sequence ID" value="NZ_JALBUT010000001.1"/>
</dbReference>
<keyword evidence="2" id="KW-0159">Chromosome partition</keyword>
<dbReference type="SMART" id="SM00470">
    <property type="entry name" value="ParB"/>
    <property type="match status" value="1"/>
</dbReference>
<proteinExistence type="inferred from homology"/>
<evidence type="ECO:0000256" key="1">
    <source>
        <dbReference type="ARBA" id="ARBA00006295"/>
    </source>
</evidence>
<evidence type="ECO:0000313" key="6">
    <source>
        <dbReference type="EMBL" id="MDX8414811.1"/>
    </source>
</evidence>
<comment type="caution">
    <text evidence="6">The sequence shown here is derived from an EMBL/GenBank/DDBJ whole genome shotgun (WGS) entry which is preliminary data.</text>
</comment>
<dbReference type="Proteomes" id="UP001275932">
    <property type="component" value="Unassembled WGS sequence"/>
</dbReference>